<dbReference type="EMBL" id="KV454543">
    <property type="protein sequence ID" value="ODV66207.1"/>
    <property type="molecule type" value="Genomic_DNA"/>
</dbReference>
<reference evidence="3" key="1">
    <citation type="submission" date="2016-05" db="EMBL/GenBank/DDBJ databases">
        <title>Comparative genomics of biotechnologically important yeasts.</title>
        <authorList>
            <consortium name="DOE Joint Genome Institute"/>
            <person name="Riley R."/>
            <person name="Haridas S."/>
            <person name="Wolfe K.H."/>
            <person name="Lopes M.R."/>
            <person name="Hittinger C.T."/>
            <person name="Goker M."/>
            <person name="Salamov A."/>
            <person name="Wisecaver J."/>
            <person name="Long T.M."/>
            <person name="Aerts A.L."/>
            <person name="Barry K."/>
            <person name="Choi C."/>
            <person name="Clum A."/>
            <person name="Coughlan A.Y."/>
            <person name="Deshpande S."/>
            <person name="Douglass A.P."/>
            <person name="Hanson S.J."/>
            <person name="Klenk H.-P."/>
            <person name="Labutti K."/>
            <person name="Lapidus A."/>
            <person name="Lindquist E."/>
            <person name="Lipzen A."/>
            <person name="Meier-Kolthoff J.P."/>
            <person name="Ohm R.A."/>
            <person name="Otillar R.P."/>
            <person name="Pangilinan J."/>
            <person name="Peng Y."/>
            <person name="Rokas A."/>
            <person name="Rosa C.A."/>
            <person name="Scheuner C."/>
            <person name="Sibirny A.A."/>
            <person name="Slot J.C."/>
            <person name="Stielow J.B."/>
            <person name="Sun H."/>
            <person name="Kurtzman C.P."/>
            <person name="Blackwell M."/>
            <person name="Grigoriev I.V."/>
            <person name="Jeffries T.W."/>
        </authorList>
    </citation>
    <scope>NUCLEOTIDE SEQUENCE [LARGE SCALE GENOMIC DNA]</scope>
    <source>
        <strain evidence="3">NRRL Y-1933</strain>
    </source>
</reference>
<evidence type="ECO:0008006" key="4">
    <source>
        <dbReference type="Google" id="ProtNLM"/>
    </source>
</evidence>
<dbReference type="OrthoDB" id="4068335at2759"/>
<keyword evidence="3" id="KW-1185">Reference proteome</keyword>
<feature type="compositionally biased region" description="Polar residues" evidence="1">
    <location>
        <begin position="356"/>
        <end position="368"/>
    </location>
</feature>
<evidence type="ECO:0000313" key="2">
    <source>
        <dbReference type="EMBL" id="ODV66207.1"/>
    </source>
</evidence>
<dbReference type="GeneID" id="30997341"/>
<proteinExistence type="predicted"/>
<evidence type="ECO:0000313" key="3">
    <source>
        <dbReference type="Proteomes" id="UP000095085"/>
    </source>
</evidence>
<feature type="region of interest" description="Disordered" evidence="1">
    <location>
        <begin position="351"/>
        <end position="373"/>
    </location>
</feature>
<sequence>MSKEKGQGRSSHGSLHENNRVMDMLEEEHGSDLAVHLYSTFLLHRVNHFFPKRNWTAWPLPRSEVPDPAHTRVYSDAIVDDYYQDNNFLLEAEDELFNYRRLNIRKPLQNEVVPTLPESESEEEEESKQVISETTFNKQNEDAKVSAQDNLLMESNIIDGSDSEDEVDNQRQSKVSAAPDEEESFVDEKVEEYQRPKAISVNSVTYTEKLSSPSSTLFNEIHGLIERKINERFKNNFKNKDKLTLSSDIYSKLTTDLTKKISNRVSHLVDDINLKFDSRRGSVLATKGAIADRRRLYDWQDILLANLSRDESRNKSINTNEHQRIYEKCEQLFHYPKFKFEYVDPEIYSDNHHVDNNANSEPSRQNNNHSRKRRRFDLGEYLTQLDEVKAGGTIKDLKRRVFERHEELRDLYQFRKLLFFRKLKLQENLGRLSYHPADYPLGKVIKGIPKHSGYYKTPKTKRSRFEKKYVSSDPKEVERLAELPEVVRPSGKKMYYLPQFEENDVIKSTRIDAINRGTLQLNTAEFQARI</sequence>
<dbReference type="Proteomes" id="UP000095085">
    <property type="component" value="Unassembled WGS sequence"/>
</dbReference>
<feature type="region of interest" description="Disordered" evidence="1">
    <location>
        <begin position="113"/>
        <end position="143"/>
    </location>
</feature>
<protein>
    <recommendedName>
        <fullName evidence="4">Rrn9 domain-containing protein</fullName>
    </recommendedName>
</protein>
<evidence type="ECO:0000256" key="1">
    <source>
        <dbReference type="SAM" id="MobiDB-lite"/>
    </source>
</evidence>
<feature type="region of interest" description="Disordered" evidence="1">
    <location>
        <begin position="157"/>
        <end position="186"/>
    </location>
</feature>
<name>A0A1E4RG17_9ASCO</name>
<accession>A0A1E4RG17</accession>
<gene>
    <name evidence="2" type="ORF">HYPBUDRAFT_168061</name>
</gene>
<dbReference type="RefSeq" id="XP_020075274.1">
    <property type="nucleotide sequence ID" value="XM_020222792.1"/>
</dbReference>
<feature type="compositionally biased region" description="Polar residues" evidence="1">
    <location>
        <begin position="129"/>
        <end position="138"/>
    </location>
</feature>
<dbReference type="AlphaFoldDB" id="A0A1E4RG17"/>
<organism evidence="2 3">
    <name type="scientific">Hyphopichia burtonii NRRL Y-1933</name>
    <dbReference type="NCBI Taxonomy" id="984485"/>
    <lineage>
        <taxon>Eukaryota</taxon>
        <taxon>Fungi</taxon>
        <taxon>Dikarya</taxon>
        <taxon>Ascomycota</taxon>
        <taxon>Saccharomycotina</taxon>
        <taxon>Pichiomycetes</taxon>
        <taxon>Debaryomycetaceae</taxon>
        <taxon>Hyphopichia</taxon>
    </lineage>
</organism>